<proteinExistence type="predicted"/>
<dbReference type="GO" id="GO:0005975">
    <property type="term" value="P:carbohydrate metabolic process"/>
    <property type="evidence" value="ECO:0007669"/>
    <property type="project" value="UniProtKB-ARBA"/>
</dbReference>
<sequence>MCTLVALCALAGTASPALAETATPTPTPSPTQTTTYDTLPTSFSLTVSPTRLAIGPADAGTDQAITVVNRGEDALHIDVQKESFVGAADGSLAFQPDAPFSAIDWVSVSPASFEVQPGSSQIVSVSVVVPTNADLGDHQVALVFLVPAGAAGSNIKINRGVGTPVYITVPGPVDDTVTVGGLTAPGFSAGGPVDVTASVQNTGTVHRDFRGESALALAGASTNFADFTVARGSARTISATWTPPLMCICSINTAITNADGVSTSQTVQVIVFPVVPAAVLVGGILLVILLLVFARSQYRKGVRLAAEQLTSGSSGDV</sequence>
<keyword evidence="2" id="KW-0732">Signal</keyword>
<evidence type="ECO:0000313" key="3">
    <source>
        <dbReference type="EMBL" id="RFA12825.1"/>
    </source>
</evidence>
<gene>
    <name evidence="3" type="ORF">B7R22_14845</name>
</gene>
<accession>A0A3E0VT72</accession>
<comment type="caution">
    <text evidence="3">The sequence shown here is derived from an EMBL/GenBank/DDBJ whole genome shotgun (WGS) entry which is preliminary data.</text>
</comment>
<dbReference type="EMBL" id="NBXB01000040">
    <property type="protein sequence ID" value="RFA12825.1"/>
    <property type="molecule type" value="Genomic_DNA"/>
</dbReference>
<dbReference type="Proteomes" id="UP000256541">
    <property type="component" value="Unassembled WGS sequence"/>
</dbReference>
<organism evidence="3 4">
    <name type="scientific">Subtercola boreus</name>
    <dbReference type="NCBI Taxonomy" id="120213"/>
    <lineage>
        <taxon>Bacteria</taxon>
        <taxon>Bacillati</taxon>
        <taxon>Actinomycetota</taxon>
        <taxon>Actinomycetes</taxon>
        <taxon>Micrococcales</taxon>
        <taxon>Microbacteriaceae</taxon>
        <taxon>Subtercola</taxon>
    </lineage>
</organism>
<keyword evidence="1" id="KW-0472">Membrane</keyword>
<keyword evidence="1" id="KW-1133">Transmembrane helix</keyword>
<reference evidence="3 4" key="1">
    <citation type="submission" date="2017-04" db="EMBL/GenBank/DDBJ databases">
        <title>Comparative genome analysis of Subtercola boreus.</title>
        <authorList>
            <person name="Cho Y.-J."/>
            <person name="Cho A."/>
            <person name="Kim O.-S."/>
            <person name="Lee J.-I."/>
        </authorList>
    </citation>
    <scope>NUCLEOTIDE SEQUENCE [LARGE SCALE GENOMIC DNA]</scope>
    <source>
        <strain evidence="3 4">P27479</strain>
    </source>
</reference>
<feature type="signal peptide" evidence="2">
    <location>
        <begin position="1"/>
        <end position="19"/>
    </location>
</feature>
<dbReference type="AlphaFoldDB" id="A0A3E0VT72"/>
<evidence type="ECO:0008006" key="5">
    <source>
        <dbReference type="Google" id="ProtNLM"/>
    </source>
</evidence>
<feature type="chain" id="PRO_5017706905" description="Alpha-galactosidase NEW3 domain-containing protein" evidence="2">
    <location>
        <begin position="20"/>
        <end position="317"/>
    </location>
</feature>
<name>A0A3E0VT72_9MICO</name>
<feature type="transmembrane region" description="Helical" evidence="1">
    <location>
        <begin position="270"/>
        <end position="294"/>
    </location>
</feature>
<protein>
    <recommendedName>
        <fullName evidence="5">Alpha-galactosidase NEW3 domain-containing protein</fullName>
    </recommendedName>
</protein>
<evidence type="ECO:0000256" key="2">
    <source>
        <dbReference type="SAM" id="SignalP"/>
    </source>
</evidence>
<dbReference type="Gene3D" id="2.60.40.10">
    <property type="entry name" value="Immunoglobulins"/>
    <property type="match status" value="1"/>
</dbReference>
<dbReference type="InterPro" id="IPR013783">
    <property type="entry name" value="Ig-like_fold"/>
</dbReference>
<keyword evidence="1" id="KW-0812">Transmembrane</keyword>
<evidence type="ECO:0000256" key="1">
    <source>
        <dbReference type="SAM" id="Phobius"/>
    </source>
</evidence>
<evidence type="ECO:0000313" key="4">
    <source>
        <dbReference type="Proteomes" id="UP000256541"/>
    </source>
</evidence>